<evidence type="ECO:0000256" key="1">
    <source>
        <dbReference type="SAM" id="MobiDB-lite"/>
    </source>
</evidence>
<dbReference type="RefSeq" id="WP_323123977.1">
    <property type="nucleotide sequence ID" value="NZ_JAYESH010000002.1"/>
</dbReference>
<accession>A0ABU6AUF7</accession>
<organism evidence="3 4">
    <name type="scientific">Nocardia implantans</name>
    <dbReference type="NCBI Taxonomy" id="3108168"/>
    <lineage>
        <taxon>Bacteria</taxon>
        <taxon>Bacillati</taxon>
        <taxon>Actinomycetota</taxon>
        <taxon>Actinomycetes</taxon>
        <taxon>Mycobacteriales</taxon>
        <taxon>Nocardiaceae</taxon>
        <taxon>Nocardia</taxon>
    </lineage>
</organism>
<comment type="caution">
    <text evidence="3">The sequence shown here is derived from an EMBL/GenBank/DDBJ whole genome shotgun (WGS) entry which is preliminary data.</text>
</comment>
<dbReference type="SUPFAM" id="SSF52507">
    <property type="entry name" value="Homo-oligomeric flavin-containing Cys decarboxylases, HFCD"/>
    <property type="match status" value="1"/>
</dbReference>
<dbReference type="Proteomes" id="UP001348098">
    <property type="component" value="Unassembled WGS sequence"/>
</dbReference>
<reference evidence="3 4" key="1">
    <citation type="submission" date="2023-12" db="EMBL/GenBank/DDBJ databases">
        <title>novel species in genus Nocarida.</title>
        <authorList>
            <person name="Li Z."/>
        </authorList>
    </citation>
    <scope>NUCLEOTIDE SEQUENCE [LARGE SCALE GENOMIC DNA]</scope>
    <source>
        <strain evidence="3 4">CDC186</strain>
    </source>
</reference>
<dbReference type="Gene3D" id="3.40.50.1950">
    <property type="entry name" value="Flavin prenyltransferase-like"/>
    <property type="match status" value="1"/>
</dbReference>
<evidence type="ECO:0000259" key="2">
    <source>
        <dbReference type="Pfam" id="PF02441"/>
    </source>
</evidence>
<evidence type="ECO:0000313" key="3">
    <source>
        <dbReference type="EMBL" id="MEB3511086.1"/>
    </source>
</evidence>
<dbReference type="InterPro" id="IPR003382">
    <property type="entry name" value="Flavoprotein"/>
</dbReference>
<keyword evidence="4" id="KW-1185">Reference proteome</keyword>
<dbReference type="EMBL" id="JAYKYQ010000005">
    <property type="protein sequence ID" value="MEB3511086.1"/>
    <property type="molecule type" value="Genomic_DNA"/>
</dbReference>
<protein>
    <submittedName>
        <fullName evidence="3">Flavoprotein</fullName>
    </submittedName>
</protein>
<name>A0ABU6AUF7_9NOCA</name>
<feature type="domain" description="Flavoprotein" evidence="2">
    <location>
        <begin position="34"/>
        <end position="125"/>
    </location>
</feature>
<dbReference type="InterPro" id="IPR036551">
    <property type="entry name" value="Flavin_trans-like"/>
</dbReference>
<evidence type="ECO:0000313" key="4">
    <source>
        <dbReference type="Proteomes" id="UP001348098"/>
    </source>
</evidence>
<proteinExistence type="predicted"/>
<sequence>MAVLDGTRPGSSRPPAAWHHENVDANGNPVLYALVTGSPPARDVGKLIALAQADGWEVCVIASPSGTGFIDVDALRAQTGYPVRSQYKEPGTPDVLPPADGIIAAPLTGNSIAKWAAGISDTLLLGLLVEGLGKGLPIVGVPYSNRAQISFPAIQEGIRKLSEWGVTIVIGEGEPHERGTGEARLPLFPWQAAWKALLEHPRRDGTAPS</sequence>
<feature type="region of interest" description="Disordered" evidence="1">
    <location>
        <begin position="1"/>
        <end position="22"/>
    </location>
</feature>
<dbReference type="Pfam" id="PF02441">
    <property type="entry name" value="Flavoprotein"/>
    <property type="match status" value="1"/>
</dbReference>
<gene>
    <name evidence="3" type="ORF">U3653_13750</name>
</gene>